<protein>
    <recommendedName>
        <fullName evidence="4">tRNA pseudouridine synthase A</fullName>
        <ecNumber evidence="4">5.4.99.12</ecNumber>
    </recommendedName>
    <alternativeName>
        <fullName evidence="4">tRNA pseudouridine(38-40) synthase</fullName>
    </alternativeName>
    <alternativeName>
        <fullName evidence="4">tRNA pseudouridylate synthase I</fullName>
    </alternativeName>
    <alternativeName>
        <fullName evidence="4">tRNA-uridine isomerase I</fullName>
    </alternativeName>
</protein>
<dbReference type="PANTHER" id="PTHR11142:SF0">
    <property type="entry name" value="TRNA PSEUDOURIDINE SYNTHASE-LIKE 1"/>
    <property type="match status" value="1"/>
</dbReference>
<evidence type="ECO:0000256" key="4">
    <source>
        <dbReference type="HAMAP-Rule" id="MF_00171"/>
    </source>
</evidence>
<evidence type="ECO:0000313" key="10">
    <source>
        <dbReference type="Proteomes" id="UP000177905"/>
    </source>
</evidence>
<feature type="domain" description="Pseudouridine synthase I TruA alpha/beta" evidence="8">
    <location>
        <begin position="6"/>
        <end position="87"/>
    </location>
</feature>
<dbReference type="GO" id="GO:0003723">
    <property type="term" value="F:RNA binding"/>
    <property type="evidence" value="ECO:0007669"/>
    <property type="project" value="InterPro"/>
</dbReference>
<evidence type="ECO:0000256" key="1">
    <source>
        <dbReference type="ARBA" id="ARBA00009375"/>
    </source>
</evidence>
<dbReference type="EMBL" id="MEUA01000019">
    <property type="protein sequence ID" value="OGC15482.1"/>
    <property type="molecule type" value="Genomic_DNA"/>
</dbReference>
<name>A0A1F4S4W9_UNCSA</name>
<keyword evidence="2 4" id="KW-0819">tRNA processing</keyword>
<feature type="binding site" evidence="4 6">
    <location>
        <position position="108"/>
    </location>
    <ligand>
        <name>substrate</name>
    </ligand>
</feature>
<gene>
    <name evidence="4" type="primary">truA</name>
    <name evidence="9" type="ORF">A2290_03725</name>
</gene>
<dbReference type="Pfam" id="PF01416">
    <property type="entry name" value="PseudoU_synth_1"/>
    <property type="match status" value="2"/>
</dbReference>
<dbReference type="PIRSF" id="PIRSF001430">
    <property type="entry name" value="tRNA_psdUrid_synth"/>
    <property type="match status" value="1"/>
</dbReference>
<dbReference type="SUPFAM" id="SSF55120">
    <property type="entry name" value="Pseudouridine synthase"/>
    <property type="match status" value="1"/>
</dbReference>
<proteinExistence type="inferred from homology"/>
<keyword evidence="3 4" id="KW-0413">Isomerase</keyword>
<dbReference type="InterPro" id="IPR020103">
    <property type="entry name" value="PsdUridine_synth_cat_dom_sf"/>
</dbReference>
<dbReference type="Gene3D" id="3.30.70.580">
    <property type="entry name" value="Pseudouridine synthase I, catalytic domain, N-terminal subdomain"/>
    <property type="match status" value="1"/>
</dbReference>
<dbReference type="CDD" id="cd02570">
    <property type="entry name" value="PseudoU_synth_EcTruA"/>
    <property type="match status" value="1"/>
</dbReference>
<dbReference type="PANTHER" id="PTHR11142">
    <property type="entry name" value="PSEUDOURIDYLATE SYNTHASE"/>
    <property type="match status" value="1"/>
</dbReference>
<evidence type="ECO:0000256" key="2">
    <source>
        <dbReference type="ARBA" id="ARBA00022694"/>
    </source>
</evidence>
<dbReference type="Proteomes" id="UP000177905">
    <property type="component" value="Unassembled WGS sequence"/>
</dbReference>
<dbReference type="InterPro" id="IPR020095">
    <property type="entry name" value="PsdUridine_synth_TruA_C"/>
</dbReference>
<comment type="caution">
    <text evidence="4">Lacks conserved residue(s) required for the propagation of feature annotation.</text>
</comment>
<dbReference type="NCBIfam" id="TIGR00071">
    <property type="entry name" value="hisT_truA"/>
    <property type="match status" value="1"/>
</dbReference>
<comment type="caution">
    <text evidence="9">The sequence shown here is derived from an EMBL/GenBank/DDBJ whole genome shotgun (WGS) entry which is preliminary data.</text>
</comment>
<dbReference type="InterPro" id="IPR020097">
    <property type="entry name" value="PsdUridine_synth_TruA_a/b_dom"/>
</dbReference>
<comment type="function">
    <text evidence="4">Formation of pseudouridine at positions 38, 39 and 40 in the anticodon stem and loop of transfer RNAs.</text>
</comment>
<dbReference type="GO" id="GO:0160147">
    <property type="term" value="F:tRNA pseudouridine(38-40) synthase activity"/>
    <property type="evidence" value="ECO:0007669"/>
    <property type="project" value="UniProtKB-EC"/>
</dbReference>
<comment type="catalytic activity">
    <reaction evidence="4 7">
        <text>uridine(38/39/40) in tRNA = pseudouridine(38/39/40) in tRNA</text>
        <dbReference type="Rhea" id="RHEA:22376"/>
        <dbReference type="Rhea" id="RHEA-COMP:10085"/>
        <dbReference type="Rhea" id="RHEA-COMP:10087"/>
        <dbReference type="ChEBI" id="CHEBI:65314"/>
        <dbReference type="ChEBI" id="CHEBI:65315"/>
        <dbReference type="EC" id="5.4.99.12"/>
    </reaction>
</comment>
<dbReference type="InterPro" id="IPR001406">
    <property type="entry name" value="PsdUridine_synth_TruA"/>
</dbReference>
<comment type="subunit">
    <text evidence="4">Homodimer.</text>
</comment>
<evidence type="ECO:0000313" key="9">
    <source>
        <dbReference type="EMBL" id="OGC15482.1"/>
    </source>
</evidence>
<evidence type="ECO:0000256" key="3">
    <source>
        <dbReference type="ARBA" id="ARBA00023235"/>
    </source>
</evidence>
<organism evidence="9 10">
    <name type="scientific">candidate division WOR-1 bacterium RIFOXYB2_FULL_36_35</name>
    <dbReference type="NCBI Taxonomy" id="1802578"/>
    <lineage>
        <taxon>Bacteria</taxon>
        <taxon>Bacillati</taxon>
        <taxon>Saganbacteria</taxon>
    </lineage>
</organism>
<dbReference type="HAMAP" id="MF_00171">
    <property type="entry name" value="TruA"/>
    <property type="match status" value="1"/>
</dbReference>
<sequence length="260" mass="29500">MIKLTIQYDGSSFSGYELQPGKRSVRGEIKTALSKIFGKEIDVEAVSRTDACVHAISQIVSFSVDHKMPVQKIAHVLNTFLPPDIRAIDSKEMKKEGKIRHLVKSKEYQYLIFNGKVLPPFFRHYIWHLHQKLDLKAMKNGAGFFKGRHNFKSFCASRSNLYLRGKKLKEADFVRTIYKVSISNKKINLWDGCSIPVISLKFKGDGFLYKMIRNIVGTLVEVGLGKRDPSDIKKIIAKKSRKYAGRCAPGEGLCLVKVSF</sequence>
<evidence type="ECO:0000256" key="5">
    <source>
        <dbReference type="PIRSR" id="PIRSR001430-1"/>
    </source>
</evidence>
<dbReference type="AlphaFoldDB" id="A0A1F4S4W9"/>
<dbReference type="InterPro" id="IPR020094">
    <property type="entry name" value="TruA/RsuA/RluB/E/F_N"/>
</dbReference>
<evidence type="ECO:0000256" key="7">
    <source>
        <dbReference type="RuleBase" id="RU003792"/>
    </source>
</evidence>
<dbReference type="Gene3D" id="3.30.70.660">
    <property type="entry name" value="Pseudouridine synthase I, catalytic domain, C-terminal subdomain"/>
    <property type="match status" value="1"/>
</dbReference>
<dbReference type="EC" id="5.4.99.12" evidence="4"/>
<reference evidence="9 10" key="1">
    <citation type="journal article" date="2016" name="Nat. Commun.">
        <title>Thousands of microbial genomes shed light on interconnected biogeochemical processes in an aquifer system.</title>
        <authorList>
            <person name="Anantharaman K."/>
            <person name="Brown C.T."/>
            <person name="Hug L.A."/>
            <person name="Sharon I."/>
            <person name="Castelle C.J."/>
            <person name="Probst A.J."/>
            <person name="Thomas B.C."/>
            <person name="Singh A."/>
            <person name="Wilkins M.J."/>
            <person name="Karaoz U."/>
            <person name="Brodie E.L."/>
            <person name="Williams K.H."/>
            <person name="Hubbard S.S."/>
            <person name="Banfield J.F."/>
        </authorList>
    </citation>
    <scope>NUCLEOTIDE SEQUENCE [LARGE SCALE GENOMIC DNA]</scope>
</reference>
<evidence type="ECO:0000256" key="6">
    <source>
        <dbReference type="PIRSR" id="PIRSR001430-2"/>
    </source>
</evidence>
<dbReference type="GO" id="GO:0031119">
    <property type="term" value="P:tRNA pseudouridine synthesis"/>
    <property type="evidence" value="ECO:0007669"/>
    <property type="project" value="UniProtKB-UniRule"/>
</dbReference>
<comment type="similarity">
    <text evidence="1 4 7">Belongs to the tRNA pseudouridine synthase TruA family.</text>
</comment>
<feature type="domain" description="Pseudouridine synthase I TruA alpha/beta" evidence="8">
    <location>
        <begin position="145"/>
        <end position="260"/>
    </location>
</feature>
<accession>A0A1F4S4W9</accession>
<evidence type="ECO:0000259" key="8">
    <source>
        <dbReference type="Pfam" id="PF01416"/>
    </source>
</evidence>
<feature type="active site" description="Nucleophile" evidence="4 5">
    <location>
        <position position="50"/>
    </location>
</feature>